<dbReference type="InterPro" id="IPR002187">
    <property type="entry name" value="N-reg_PII"/>
</dbReference>
<dbReference type="SMART" id="SM00938">
    <property type="entry name" value="P-II"/>
    <property type="match status" value="1"/>
</dbReference>
<evidence type="ECO:0000313" key="2">
    <source>
        <dbReference type="Proteomes" id="UP000829708"/>
    </source>
</evidence>
<dbReference type="PROSITE" id="PS51343">
    <property type="entry name" value="PII_GLNB_DOM"/>
    <property type="match status" value="1"/>
</dbReference>
<accession>A0ABY4D930</accession>
<name>A0ABY4D930_9SPIR</name>
<sequence length="201" mass="21120">MRNTLLFAIVEEGKADVLMQVAKKAGSTGGTILTGRGTASSSLLCILGLGDSHKEILMTVINDAVKDAVFKAISNDRHVHGVLAAVPASWDGEASSAPKTVEWNLINVICTSGYADDIMTAARKAGASGGTIVNGRGTAKSDDIAFYGSTLVPEKELLMMFVKREHTDRILASIAQLSCMQNPGSGIAFTLAVQEVIKLGR</sequence>
<dbReference type="Gene3D" id="3.30.70.120">
    <property type="match status" value="2"/>
</dbReference>
<keyword evidence="2" id="KW-1185">Reference proteome</keyword>
<dbReference type="Pfam" id="PF00543">
    <property type="entry name" value="P-II"/>
    <property type="match status" value="1"/>
</dbReference>
<gene>
    <name evidence="1" type="ORF">MUG09_14600</name>
</gene>
<protein>
    <submittedName>
        <fullName evidence="1">Transcriptional regulator</fullName>
    </submittedName>
</protein>
<organism evidence="1 2">
    <name type="scientific">Sphaerochaeta associata</name>
    <dbReference type="NCBI Taxonomy" id="1129264"/>
    <lineage>
        <taxon>Bacteria</taxon>
        <taxon>Pseudomonadati</taxon>
        <taxon>Spirochaetota</taxon>
        <taxon>Spirochaetia</taxon>
        <taxon>Spirochaetales</taxon>
        <taxon>Sphaerochaetaceae</taxon>
        <taxon>Sphaerochaeta</taxon>
    </lineage>
</organism>
<dbReference type="EMBL" id="CP094929">
    <property type="protein sequence ID" value="UOM50792.1"/>
    <property type="molecule type" value="Genomic_DNA"/>
</dbReference>
<dbReference type="SUPFAM" id="SSF54913">
    <property type="entry name" value="GlnB-like"/>
    <property type="match status" value="2"/>
</dbReference>
<dbReference type="RefSeq" id="WP_244772177.1">
    <property type="nucleotide sequence ID" value="NZ_CP094929.1"/>
</dbReference>
<dbReference type="InterPro" id="IPR011322">
    <property type="entry name" value="N-reg_PII-like_a/b"/>
</dbReference>
<reference evidence="2" key="1">
    <citation type="journal article" date="2024" name="J Bioinform Genom">
        <title>Complete genome sequence of the type strain bacterium Sphaerochaeta associata GLS2t (VKM B-2742)t.</title>
        <authorList>
            <person name="Troshina O.Y."/>
            <person name="Tepeeva A.N."/>
            <person name="Arzamasceva V.O."/>
            <person name="Whitman W.B."/>
            <person name="Varghese N."/>
            <person name="Shapiro N."/>
            <person name="Woyke T."/>
            <person name="Kripides N.C."/>
            <person name="Vasilenko O.V."/>
        </authorList>
    </citation>
    <scope>NUCLEOTIDE SEQUENCE [LARGE SCALE GENOMIC DNA]</scope>
    <source>
        <strain evidence="2">GLS2T</strain>
    </source>
</reference>
<dbReference type="InterPro" id="IPR015867">
    <property type="entry name" value="N-reg_PII/ATP_PRibTrfase_C"/>
</dbReference>
<dbReference type="Proteomes" id="UP000829708">
    <property type="component" value="Chromosome"/>
</dbReference>
<proteinExistence type="predicted"/>
<evidence type="ECO:0000313" key="1">
    <source>
        <dbReference type="EMBL" id="UOM50792.1"/>
    </source>
</evidence>